<evidence type="ECO:0000313" key="8">
    <source>
        <dbReference type="Proteomes" id="UP001190700"/>
    </source>
</evidence>
<dbReference type="EMBL" id="LGRX02014089">
    <property type="protein sequence ID" value="KAK3265178.1"/>
    <property type="molecule type" value="Genomic_DNA"/>
</dbReference>
<feature type="compositionally biased region" description="Low complexity" evidence="5">
    <location>
        <begin position="340"/>
        <end position="358"/>
    </location>
</feature>
<dbReference type="Proteomes" id="UP001190700">
    <property type="component" value="Unassembled WGS sequence"/>
</dbReference>
<feature type="region of interest" description="Disordered" evidence="5">
    <location>
        <begin position="478"/>
        <end position="554"/>
    </location>
</feature>
<dbReference type="GO" id="GO:0003677">
    <property type="term" value="F:DNA binding"/>
    <property type="evidence" value="ECO:0007669"/>
    <property type="project" value="UniProtKB-KW"/>
</dbReference>
<gene>
    <name evidence="7" type="ORF">CYMTET_26124</name>
</gene>
<feature type="domain" description="RWP-RK" evidence="6">
    <location>
        <begin position="246"/>
        <end position="335"/>
    </location>
</feature>
<keyword evidence="8" id="KW-1185">Reference proteome</keyword>
<evidence type="ECO:0000313" key="7">
    <source>
        <dbReference type="EMBL" id="KAK3265178.1"/>
    </source>
</evidence>
<evidence type="ECO:0000256" key="3">
    <source>
        <dbReference type="ARBA" id="ARBA00023163"/>
    </source>
</evidence>
<dbReference type="Pfam" id="PF02042">
    <property type="entry name" value="RWP-RK"/>
    <property type="match status" value="1"/>
</dbReference>
<keyword evidence="1" id="KW-0805">Transcription regulation</keyword>
<dbReference type="InterPro" id="IPR045012">
    <property type="entry name" value="NLP"/>
</dbReference>
<name>A0AAE0FT85_9CHLO</name>
<keyword evidence="3" id="KW-0804">Transcription</keyword>
<organism evidence="7 8">
    <name type="scientific">Cymbomonas tetramitiformis</name>
    <dbReference type="NCBI Taxonomy" id="36881"/>
    <lineage>
        <taxon>Eukaryota</taxon>
        <taxon>Viridiplantae</taxon>
        <taxon>Chlorophyta</taxon>
        <taxon>Pyramimonadophyceae</taxon>
        <taxon>Pyramimonadales</taxon>
        <taxon>Pyramimonadaceae</taxon>
        <taxon>Cymbomonas</taxon>
    </lineage>
</organism>
<evidence type="ECO:0000256" key="2">
    <source>
        <dbReference type="ARBA" id="ARBA00023125"/>
    </source>
</evidence>
<evidence type="ECO:0000259" key="6">
    <source>
        <dbReference type="PROSITE" id="PS51519"/>
    </source>
</evidence>
<dbReference type="InterPro" id="IPR003035">
    <property type="entry name" value="RWP-RK_dom"/>
</dbReference>
<feature type="compositionally biased region" description="Polar residues" evidence="5">
    <location>
        <begin position="623"/>
        <end position="635"/>
    </location>
</feature>
<dbReference type="AlphaFoldDB" id="A0AAE0FT85"/>
<comment type="caution">
    <text evidence="7">The sequence shown here is derived from an EMBL/GenBank/DDBJ whole genome shotgun (WGS) entry which is preliminary data.</text>
</comment>
<accession>A0AAE0FT85</accession>
<dbReference type="PANTHER" id="PTHR32002:SF35">
    <property type="entry name" value="PROTEIN NLP6"/>
    <property type="match status" value="1"/>
</dbReference>
<reference evidence="7 8" key="1">
    <citation type="journal article" date="2015" name="Genome Biol. Evol.">
        <title>Comparative Genomics of a Bacterivorous Green Alga Reveals Evolutionary Causalities and Consequences of Phago-Mixotrophic Mode of Nutrition.</title>
        <authorList>
            <person name="Burns J.A."/>
            <person name="Paasch A."/>
            <person name="Narechania A."/>
            <person name="Kim E."/>
        </authorList>
    </citation>
    <scope>NUCLEOTIDE SEQUENCE [LARGE SCALE GENOMIC DNA]</scope>
    <source>
        <strain evidence="7 8">PLY_AMNH</strain>
    </source>
</reference>
<feature type="compositionally biased region" description="Polar residues" evidence="5">
    <location>
        <begin position="492"/>
        <end position="516"/>
    </location>
</feature>
<dbReference type="PANTHER" id="PTHR32002">
    <property type="entry name" value="PROTEIN NLP8"/>
    <property type="match status" value="1"/>
</dbReference>
<sequence length="698" mass="72896">TKLQEVCTLQLCQIWVARRGPSGAHEDTGRPNTVLSCCGLPFSTSHAHLESFHYFCATRVVKGNQGVVGQVLAAGPGRVAYCPDVRMLSVTDYPFAPAARLCHLSGVCAFGLRLPFVDGGHPSSEHEPNLVLECFLPPTPPSASLMEVIEAQVAQVRVLISVLQTAAKELNISAVVPNEGDVDRIIMIRGENTVRRGRSGNLDLTKLTASPVAHMARRLPGMDPMAPSTPPMDALMAPPMEAPMPRAAGAQGPLVTRKPGTGGERIVSLEVLQQHFVHDLRTAAKKIGVCSTTLKRICRQYNIARWPCRAIRRQRQWDQNMEEAWAGAYEGAQQPSLQIPPHSVVPHPSSAAASGGSAKPDPPHQHPQRCAATAAASAIVSSAPEPPATEASAQHGTLAPPSSISAPFPGVGHLPSSSSAEPPTLVCFDRDQASSHAPASVSCWTGSQAPPALVSAISRHEGEASSRVAPGKAVAAPHSLLKPDLPGHPPSSHLSQLASHPTNQRPVAPAMSTSASVAPVASLESAPPPTSSWYEPLGLPPPTDLAEGSPHGLGDELARSTWQLTSKIIDSGRGYMLKPGHGLPAHSEPKDPSRGGFLPSSSNQSTSSAALLQAPPCFLANDPQASSLPPSSNPHNARGGAAQSPLPAAHTARAPSGDAHTATGAVKKPSATMRPLQAELEVSLLWAPLHEPAVGPPT</sequence>
<dbReference type="GO" id="GO:0003700">
    <property type="term" value="F:DNA-binding transcription factor activity"/>
    <property type="evidence" value="ECO:0007669"/>
    <property type="project" value="InterPro"/>
</dbReference>
<feature type="compositionally biased region" description="Low complexity" evidence="5">
    <location>
        <begin position="598"/>
        <end position="616"/>
    </location>
</feature>
<dbReference type="InterPro" id="IPR055081">
    <property type="entry name" value="NLP1-9_GAF"/>
</dbReference>
<protein>
    <recommendedName>
        <fullName evidence="6">RWP-RK domain-containing protein</fullName>
    </recommendedName>
</protein>
<proteinExistence type="predicted"/>
<keyword evidence="2" id="KW-0238">DNA-binding</keyword>
<feature type="region of interest" description="Disordered" evidence="5">
    <location>
        <begin position="336"/>
        <end position="425"/>
    </location>
</feature>
<feature type="compositionally biased region" description="Low complexity" evidence="5">
    <location>
        <begin position="371"/>
        <end position="393"/>
    </location>
</feature>
<feature type="non-terminal residue" evidence="7">
    <location>
        <position position="1"/>
    </location>
</feature>
<feature type="region of interest" description="Disordered" evidence="5">
    <location>
        <begin position="573"/>
        <end position="674"/>
    </location>
</feature>
<evidence type="ECO:0000256" key="4">
    <source>
        <dbReference type="ARBA" id="ARBA00023242"/>
    </source>
</evidence>
<evidence type="ECO:0000256" key="5">
    <source>
        <dbReference type="SAM" id="MobiDB-lite"/>
    </source>
</evidence>
<dbReference type="Pfam" id="PF22922">
    <property type="entry name" value="GAF_NLP"/>
    <property type="match status" value="1"/>
</dbReference>
<keyword evidence="4" id="KW-0539">Nucleus</keyword>
<dbReference type="PROSITE" id="PS51519">
    <property type="entry name" value="RWP_RK"/>
    <property type="match status" value="1"/>
</dbReference>
<evidence type="ECO:0000256" key="1">
    <source>
        <dbReference type="ARBA" id="ARBA00023015"/>
    </source>
</evidence>